<gene>
    <name evidence="2" type="ORF">GHA_02649</name>
</gene>
<dbReference type="Pfam" id="PF13673">
    <property type="entry name" value="Acetyltransf_10"/>
    <property type="match status" value="1"/>
</dbReference>
<comment type="caution">
    <text evidence="2">The sequence shown here is derived from an EMBL/GenBank/DDBJ whole genome shotgun (WGS) entry which is preliminary data.</text>
</comment>
<feature type="domain" description="N-acetyltransferase" evidence="1">
    <location>
        <begin position="35"/>
        <end position="147"/>
    </location>
</feature>
<dbReference type="InterPro" id="IPR016181">
    <property type="entry name" value="Acyl_CoA_acyltransferase"/>
</dbReference>
<evidence type="ECO:0000313" key="2">
    <source>
        <dbReference type="EMBL" id="CAB5699645.1"/>
    </source>
</evidence>
<name>A0AA35GLB7_9BURK</name>
<dbReference type="EMBL" id="CAHPSC010000040">
    <property type="protein sequence ID" value="CAB5699645.1"/>
    <property type="molecule type" value="Genomic_DNA"/>
</dbReference>
<reference evidence="2" key="1">
    <citation type="submission" date="2020-05" db="EMBL/GenBank/DDBJ databases">
        <authorList>
            <person name="Delgado-Blas J."/>
        </authorList>
    </citation>
    <scope>NUCLEOTIDE SEQUENCE</scope>
    <source>
        <strain evidence="2">BB1454</strain>
    </source>
</reference>
<dbReference type="InterPro" id="IPR000182">
    <property type="entry name" value="GNAT_dom"/>
</dbReference>
<proteinExistence type="predicted"/>
<dbReference type="GO" id="GO:0016747">
    <property type="term" value="F:acyltransferase activity, transferring groups other than amino-acyl groups"/>
    <property type="evidence" value="ECO:0007669"/>
    <property type="project" value="InterPro"/>
</dbReference>
<accession>A0AA35GLB7</accession>
<dbReference type="RefSeq" id="WP_234688233.1">
    <property type="nucleotide sequence ID" value="NZ_CAHPRW010000037.1"/>
</dbReference>
<dbReference type="Proteomes" id="UP000834458">
    <property type="component" value="Unassembled WGS sequence"/>
</dbReference>
<dbReference type="Gene3D" id="3.40.630.30">
    <property type="match status" value="1"/>
</dbReference>
<keyword evidence="2" id="KW-0808">Transferase</keyword>
<evidence type="ECO:0000259" key="1">
    <source>
        <dbReference type="Pfam" id="PF13673"/>
    </source>
</evidence>
<dbReference type="SUPFAM" id="SSF55729">
    <property type="entry name" value="Acyl-CoA N-acyltransferases (Nat)"/>
    <property type="match status" value="1"/>
</dbReference>
<keyword evidence="2" id="KW-0012">Acyltransferase</keyword>
<evidence type="ECO:0000313" key="3">
    <source>
        <dbReference type="Proteomes" id="UP000834458"/>
    </source>
</evidence>
<sequence length="158" mass="17427">MKHLNYHWNRLEAFTALEIYEVLRARESIFIVEQQCAYQDADGLDPQSWHLRVTVGSELAAYARVVDPGLKYTEPSIGRVITLAQFRNLQIGRALVAEAIAFTEKNFPGQGIRIGAQARLEKFYGSLGFLAVGDVYDEDGIAHIDMLKPAASTAGAAA</sequence>
<organism evidence="2 3">
    <name type="scientific">Comamonas aquatica</name>
    <dbReference type="NCBI Taxonomy" id="225991"/>
    <lineage>
        <taxon>Bacteria</taxon>
        <taxon>Pseudomonadati</taxon>
        <taxon>Pseudomonadota</taxon>
        <taxon>Betaproteobacteria</taxon>
        <taxon>Burkholderiales</taxon>
        <taxon>Comamonadaceae</taxon>
        <taxon>Comamonas</taxon>
    </lineage>
</organism>
<protein>
    <submittedName>
        <fullName evidence="2">Acyltransferase</fullName>
    </submittedName>
</protein>
<dbReference type="AlphaFoldDB" id="A0AA35GLB7"/>